<reference evidence="1" key="1">
    <citation type="journal article" date="2022" name="bioRxiv">
        <title>Sequencing and chromosome-scale assembly of the giantPleurodeles waltlgenome.</title>
        <authorList>
            <person name="Brown T."/>
            <person name="Elewa A."/>
            <person name="Iarovenko S."/>
            <person name="Subramanian E."/>
            <person name="Araus A.J."/>
            <person name="Petzold A."/>
            <person name="Susuki M."/>
            <person name="Suzuki K.-i.T."/>
            <person name="Hayashi T."/>
            <person name="Toyoda A."/>
            <person name="Oliveira C."/>
            <person name="Osipova E."/>
            <person name="Leigh N.D."/>
            <person name="Simon A."/>
            <person name="Yun M.H."/>
        </authorList>
    </citation>
    <scope>NUCLEOTIDE SEQUENCE</scope>
    <source>
        <strain evidence="1">20211129_DDA</strain>
        <tissue evidence="1">Liver</tissue>
    </source>
</reference>
<evidence type="ECO:0000313" key="1">
    <source>
        <dbReference type="EMBL" id="KAJ1130441.1"/>
    </source>
</evidence>
<keyword evidence="2" id="KW-1185">Reference proteome</keyword>
<accession>A0AAV7PQI0</accession>
<protein>
    <submittedName>
        <fullName evidence="1">Uncharacterized protein</fullName>
    </submittedName>
</protein>
<sequence>MVLSSTPRVLLWWGEEKNCGRSQQLCTAGRKSVREGLVGGRSGRGPRGFGALAAGYPLGLPQPRTGGGVPFWALRPFGCTGRLLRMMMPGLG</sequence>
<dbReference type="AlphaFoldDB" id="A0AAV7PQI0"/>
<evidence type="ECO:0000313" key="2">
    <source>
        <dbReference type="Proteomes" id="UP001066276"/>
    </source>
</evidence>
<organism evidence="1 2">
    <name type="scientific">Pleurodeles waltl</name>
    <name type="common">Iberian ribbed newt</name>
    <dbReference type="NCBI Taxonomy" id="8319"/>
    <lineage>
        <taxon>Eukaryota</taxon>
        <taxon>Metazoa</taxon>
        <taxon>Chordata</taxon>
        <taxon>Craniata</taxon>
        <taxon>Vertebrata</taxon>
        <taxon>Euteleostomi</taxon>
        <taxon>Amphibia</taxon>
        <taxon>Batrachia</taxon>
        <taxon>Caudata</taxon>
        <taxon>Salamandroidea</taxon>
        <taxon>Salamandridae</taxon>
        <taxon>Pleurodelinae</taxon>
        <taxon>Pleurodeles</taxon>
    </lineage>
</organism>
<proteinExistence type="predicted"/>
<dbReference type="Proteomes" id="UP001066276">
    <property type="component" value="Chromosome 7"/>
</dbReference>
<name>A0AAV7PQI0_PLEWA</name>
<dbReference type="EMBL" id="JANPWB010000011">
    <property type="protein sequence ID" value="KAJ1130441.1"/>
    <property type="molecule type" value="Genomic_DNA"/>
</dbReference>
<gene>
    <name evidence="1" type="ORF">NDU88_008794</name>
</gene>
<comment type="caution">
    <text evidence="1">The sequence shown here is derived from an EMBL/GenBank/DDBJ whole genome shotgun (WGS) entry which is preliminary data.</text>
</comment>